<dbReference type="AlphaFoldDB" id="A0A9D5BKQ0"/>
<comment type="caution">
    <text evidence="2">The sequence shown here is derived from an EMBL/GenBank/DDBJ whole genome shotgun (WGS) entry which is preliminary data.</text>
</comment>
<dbReference type="Proteomes" id="UP001058974">
    <property type="component" value="Chromosome 1"/>
</dbReference>
<evidence type="ECO:0000259" key="1">
    <source>
        <dbReference type="Pfam" id="PF07744"/>
    </source>
</evidence>
<proteinExistence type="predicted"/>
<name>A0A9D5BKQ0_PEA</name>
<reference evidence="2 3" key="1">
    <citation type="journal article" date="2022" name="Nat. Genet.">
        <title>Improved pea reference genome and pan-genome highlight genomic features and evolutionary characteristics.</title>
        <authorList>
            <person name="Yang T."/>
            <person name="Liu R."/>
            <person name="Luo Y."/>
            <person name="Hu S."/>
            <person name="Wang D."/>
            <person name="Wang C."/>
            <person name="Pandey M.K."/>
            <person name="Ge S."/>
            <person name="Xu Q."/>
            <person name="Li N."/>
            <person name="Li G."/>
            <person name="Huang Y."/>
            <person name="Saxena R.K."/>
            <person name="Ji Y."/>
            <person name="Li M."/>
            <person name="Yan X."/>
            <person name="He Y."/>
            <person name="Liu Y."/>
            <person name="Wang X."/>
            <person name="Xiang C."/>
            <person name="Varshney R.K."/>
            <person name="Ding H."/>
            <person name="Gao S."/>
            <person name="Zong X."/>
        </authorList>
    </citation>
    <scope>NUCLEOTIDE SEQUENCE [LARGE SCALE GENOMIC DNA]</scope>
    <source>
        <strain evidence="2 3">cv. Zhongwan 6</strain>
    </source>
</reference>
<accession>A0A9D5BKQ0</accession>
<dbReference type="EMBL" id="JAMSHJ010000001">
    <property type="protein sequence ID" value="KAI5445404.1"/>
    <property type="molecule type" value="Genomic_DNA"/>
</dbReference>
<organism evidence="2 3">
    <name type="scientific">Pisum sativum</name>
    <name type="common">Garden pea</name>
    <name type="synonym">Lathyrus oleraceus</name>
    <dbReference type="NCBI Taxonomy" id="3888"/>
    <lineage>
        <taxon>Eukaryota</taxon>
        <taxon>Viridiplantae</taxon>
        <taxon>Streptophyta</taxon>
        <taxon>Embryophyta</taxon>
        <taxon>Tracheophyta</taxon>
        <taxon>Spermatophyta</taxon>
        <taxon>Magnoliopsida</taxon>
        <taxon>eudicotyledons</taxon>
        <taxon>Gunneridae</taxon>
        <taxon>Pentapetalae</taxon>
        <taxon>rosids</taxon>
        <taxon>fabids</taxon>
        <taxon>Fabales</taxon>
        <taxon>Fabaceae</taxon>
        <taxon>Papilionoideae</taxon>
        <taxon>50 kb inversion clade</taxon>
        <taxon>NPAAA clade</taxon>
        <taxon>Hologalegina</taxon>
        <taxon>IRL clade</taxon>
        <taxon>Fabeae</taxon>
        <taxon>Lathyrus</taxon>
    </lineage>
</organism>
<gene>
    <name evidence="2" type="ORF">KIW84_013588</name>
</gene>
<keyword evidence="3" id="KW-1185">Reference proteome</keyword>
<evidence type="ECO:0000313" key="2">
    <source>
        <dbReference type="EMBL" id="KAI5445404.1"/>
    </source>
</evidence>
<dbReference type="InterPro" id="IPR012921">
    <property type="entry name" value="SPOC_C"/>
</dbReference>
<dbReference type="Gramene" id="Psat01G0358800-T1">
    <property type="protein sequence ID" value="KAI5445404.1"/>
    <property type="gene ID" value="KIW84_013588"/>
</dbReference>
<evidence type="ECO:0000313" key="3">
    <source>
        <dbReference type="Proteomes" id="UP001058974"/>
    </source>
</evidence>
<protein>
    <recommendedName>
        <fullName evidence="1">Spen paralogue and orthologue SPOC C-terminal domain-containing protein</fullName>
    </recommendedName>
</protein>
<dbReference type="Pfam" id="PF07744">
    <property type="entry name" value="SPOC"/>
    <property type="match status" value="1"/>
</dbReference>
<sequence>MTSEYDIDSQERALPPKNLMDSESLWEEVVSLYWKEGSSKLGFEDMKKVAKKYVEDGRVGIAKVINGIDLYVCPCSHTIITLLAKYGFFKLSDKTTIDQNKDYLIGCVVWKRNQINHPSVLHQKSSGSSRTSNTSPIELWSPIREQSRKNNPIEVWSPIRTPLESPPKNAPKNYFSALVKSEDTPNVLPSLSVSAELETSNPNLTCVTRPSSVTCDQNFHKRMMEEDMDISPQKKVCRRYENENIHSMEQNFIPPLPLAQILPPFAKQKPDFTYLGPVLMREQTHSHAKPDFTYHAPGFMREQTHARVDSKPDFTYLGPGFMREQAHAQVHKKPTSDVGMMFLRDHVINCNKHFNFSSNLLPPRWNASNQPYQG</sequence>
<feature type="domain" description="Spen paralogue and orthologue SPOC C-terminal" evidence="1">
    <location>
        <begin position="30"/>
        <end position="111"/>
    </location>
</feature>